<protein>
    <submittedName>
        <fullName evidence="7">ABC transporter permease</fullName>
    </submittedName>
</protein>
<evidence type="ECO:0000256" key="5">
    <source>
        <dbReference type="SAM" id="Phobius"/>
    </source>
</evidence>
<evidence type="ECO:0000259" key="6">
    <source>
        <dbReference type="Pfam" id="PF01061"/>
    </source>
</evidence>
<keyword evidence="3 5" id="KW-1133">Transmembrane helix</keyword>
<dbReference type="PANTHER" id="PTHR43229">
    <property type="entry name" value="NODULATION PROTEIN J"/>
    <property type="match status" value="1"/>
</dbReference>
<evidence type="ECO:0000256" key="4">
    <source>
        <dbReference type="ARBA" id="ARBA00023136"/>
    </source>
</evidence>
<dbReference type="GO" id="GO:0140359">
    <property type="term" value="F:ABC-type transporter activity"/>
    <property type="evidence" value="ECO:0007669"/>
    <property type="project" value="InterPro"/>
</dbReference>
<dbReference type="RefSeq" id="WP_213172713.1">
    <property type="nucleotide sequence ID" value="NZ_CP070496.1"/>
</dbReference>
<accession>A0A895XT84</accession>
<feature type="domain" description="ABC-2 type transporter transmembrane" evidence="6">
    <location>
        <begin position="14"/>
        <end position="209"/>
    </location>
</feature>
<dbReference type="EMBL" id="CP070496">
    <property type="protein sequence ID" value="QSB06703.1"/>
    <property type="molecule type" value="Genomic_DNA"/>
</dbReference>
<keyword evidence="8" id="KW-1185">Reference proteome</keyword>
<sequence>MQPWFRSYFYLVKWNVLRQKSELPYIFVIQALLSIGVVVGFSFLIPDLDQRSALYLTTGAMTISLITVGLAVAPGSLAYQKQQGILDYQRSLPVPRMALLAASATIWVVIAIPGFFLTLLAASLRFSLEFTMSPLVIPALLLVIAGTVSMGYAVAYLVRPTMVNMVTNFILIGALMFAPLNYPAERLPDWLATVHQFLPLQYMAQAVREAVDVPASGISLLPYLILAVWGALGIAVATWVTTRRV</sequence>
<feature type="transmembrane region" description="Helical" evidence="5">
    <location>
        <begin position="220"/>
        <end position="240"/>
    </location>
</feature>
<evidence type="ECO:0000256" key="3">
    <source>
        <dbReference type="ARBA" id="ARBA00022989"/>
    </source>
</evidence>
<evidence type="ECO:0000256" key="1">
    <source>
        <dbReference type="ARBA" id="ARBA00004141"/>
    </source>
</evidence>
<keyword evidence="4 5" id="KW-0472">Membrane</keyword>
<dbReference type="InterPro" id="IPR051784">
    <property type="entry name" value="Nod_factor_ABC_transporter"/>
</dbReference>
<evidence type="ECO:0000313" key="8">
    <source>
        <dbReference type="Proteomes" id="UP000662939"/>
    </source>
</evidence>
<dbReference type="KEGG" id="nav:JQS30_07365"/>
<dbReference type="Pfam" id="PF01061">
    <property type="entry name" value="ABC2_membrane"/>
    <property type="match status" value="1"/>
</dbReference>
<feature type="transmembrane region" description="Helical" evidence="5">
    <location>
        <begin position="135"/>
        <end position="158"/>
    </location>
</feature>
<organism evidence="7 8">
    <name type="scientific">Natronoglycomyces albus</name>
    <dbReference type="NCBI Taxonomy" id="2811108"/>
    <lineage>
        <taxon>Bacteria</taxon>
        <taxon>Bacillati</taxon>
        <taxon>Actinomycetota</taxon>
        <taxon>Actinomycetes</taxon>
        <taxon>Glycomycetales</taxon>
        <taxon>Glycomycetaceae</taxon>
        <taxon>Natronoglycomyces</taxon>
    </lineage>
</organism>
<feature type="transmembrane region" description="Helical" evidence="5">
    <location>
        <begin position="165"/>
        <end position="182"/>
    </location>
</feature>
<proteinExistence type="predicted"/>
<reference evidence="7" key="1">
    <citation type="submission" date="2021-02" db="EMBL/GenBank/DDBJ databases">
        <title>Natronoglycomyces albus gen. nov., sp. nov, a haloalkaliphilic actinobacterium from a soda solonchak soil.</title>
        <authorList>
            <person name="Sorokin D.Y."/>
            <person name="Khijniak T.V."/>
            <person name="Zakharycheva A.P."/>
            <person name="Boueva O.V."/>
            <person name="Ariskina E.V."/>
            <person name="Hahnke R.L."/>
            <person name="Bunk B."/>
            <person name="Sproer C."/>
            <person name="Schumann P."/>
            <person name="Evtushenko L.I."/>
            <person name="Kublanov I.V."/>
        </authorList>
    </citation>
    <scope>NUCLEOTIDE SEQUENCE</scope>
    <source>
        <strain evidence="7">DSM 106290</strain>
    </source>
</reference>
<dbReference type="AlphaFoldDB" id="A0A895XT84"/>
<dbReference type="InterPro" id="IPR013525">
    <property type="entry name" value="ABC2_TM"/>
</dbReference>
<evidence type="ECO:0000256" key="2">
    <source>
        <dbReference type="ARBA" id="ARBA00022692"/>
    </source>
</evidence>
<dbReference type="GO" id="GO:0016020">
    <property type="term" value="C:membrane"/>
    <property type="evidence" value="ECO:0007669"/>
    <property type="project" value="UniProtKB-SubCell"/>
</dbReference>
<feature type="transmembrane region" description="Helical" evidence="5">
    <location>
        <begin position="98"/>
        <end position="123"/>
    </location>
</feature>
<feature type="transmembrane region" description="Helical" evidence="5">
    <location>
        <begin position="52"/>
        <end position="77"/>
    </location>
</feature>
<dbReference type="PANTHER" id="PTHR43229:SF3">
    <property type="entry name" value="ABC-TYPE MULTIDRUG TRANSPORT SYSTEM, PERMEASE COMPONENT"/>
    <property type="match status" value="1"/>
</dbReference>
<gene>
    <name evidence="7" type="ORF">JQS30_07365</name>
</gene>
<dbReference type="Proteomes" id="UP000662939">
    <property type="component" value="Chromosome"/>
</dbReference>
<feature type="transmembrane region" description="Helical" evidence="5">
    <location>
        <begin position="23"/>
        <end position="46"/>
    </location>
</feature>
<evidence type="ECO:0000313" key="7">
    <source>
        <dbReference type="EMBL" id="QSB06703.1"/>
    </source>
</evidence>
<keyword evidence="2 5" id="KW-0812">Transmembrane</keyword>
<name>A0A895XT84_9ACTN</name>
<comment type="subcellular location">
    <subcellularLocation>
        <location evidence="1">Membrane</location>
        <topology evidence="1">Multi-pass membrane protein</topology>
    </subcellularLocation>
</comment>